<dbReference type="GO" id="GO:0015031">
    <property type="term" value="P:protein transport"/>
    <property type="evidence" value="ECO:0007669"/>
    <property type="project" value="UniProtKB-KW"/>
</dbReference>
<evidence type="ECO:0000256" key="1">
    <source>
        <dbReference type="ARBA" id="ARBA00022448"/>
    </source>
</evidence>
<dbReference type="GO" id="GO:0005829">
    <property type="term" value="C:cytosol"/>
    <property type="evidence" value="ECO:0007669"/>
    <property type="project" value="GOC"/>
</dbReference>
<feature type="region of interest" description="Disordered" evidence="4">
    <location>
        <begin position="59"/>
        <end position="95"/>
    </location>
</feature>
<reference evidence="7" key="1">
    <citation type="submission" date="2014-11" db="EMBL/GenBank/DDBJ databases">
        <authorList>
            <person name="Geib S."/>
        </authorList>
    </citation>
    <scope>NUCLEOTIDE SEQUENCE</scope>
</reference>
<sequence>ANSPPNGLSRKMHHPRAKMDEFKTKFMDLLHKQTNRQLKIPAMGFSDYFIQSVTTEPTDGSANKLKVGNNGSSLTPSSENEVSNSDNPDITANAQKSDQEILESIEEIYFQTEGEEGCNVHGQYELQKVLSNGVNYQLIDGTIAQLRTQHKVLSKQVLQNILEQRSACNEEFATINDIQKELEESLWTCRKARSYLNYAKVNLTTTSLEILASYRKREILKELLNTLLAIKKLKSTDVEVQKFLSDYNYSGAIGLLLKCKDSAAEYMQYNCVQSLNKKLQETLLLTEFQLDTVLNEMILNFDMRKYAKLQEAYKLLNKSLIAMDQLHINFISAIHSSVNSVLRAYNDPNIDENMKFLFEQLCEQVTVDKYISCLISLCKTFWTILASYYQIVVWHQNYKLYPLDMADSPDIYIQEKLKKGQSRIWNDILTKICIFLQSTKLKTLKYDQFIQVLSIVQRLKKVGVEFCGEQSEKLIETMQVQSQEFFQRYHITCLEEICLFLDNESWTMVDSFVNILQLPEFRSVRNTLRRHKSPPVAHLLVSASSVNNSPTSNNNCDELVSVHSQDGGSSIYGSYGYFLRFSEKSSPFDGGLDVAMLEEDILSGIVDEASCYFSEESDDEQKSMQSKYEDEAGSACVIVNNTTLNVFRCIGRYLQMCKLLHCISPKIVASMLELMDFYAYAVHEIFGKDAPVTMEKFYNARLEQKLQTVLQHVVTNIKIWPLNFTSLINNELANPDTLYGLSQRIVAVESGHCMTQQFQTLHNYLNHLLPPQERPMLTAYFDYIEFMADIARPVYTCVTSRVIDLQAVLAMMAKVKWDVNHVSFQHNSYIDIMNRNIQSFAMRLEEIAKETNLPAETIWNSMAHVASHLLVEGFSNVKKCSAGGRALMQLDFTNFMSILELISNQKYPEHRLYVDSFIKAYYYSNEQFEEWIDTQRNLEQYSTKQLTNLIQCVCVSDKRTRQKLLQLLGGNNTSVGNGNNLNLSTSST</sequence>
<proteinExistence type="predicted"/>
<keyword evidence="3" id="KW-0175">Coiled coil</keyword>
<evidence type="ECO:0000313" key="7">
    <source>
        <dbReference type="EMBL" id="JAD08846.1"/>
    </source>
</evidence>
<feature type="compositionally biased region" description="Polar residues" evidence="4">
    <location>
        <begin position="69"/>
        <end position="95"/>
    </location>
</feature>
<dbReference type="InterPro" id="IPR040047">
    <property type="entry name" value="VPS50"/>
</dbReference>
<evidence type="ECO:0000256" key="4">
    <source>
        <dbReference type="SAM" id="MobiDB-lite"/>
    </source>
</evidence>
<keyword evidence="2" id="KW-0653">Protein transport</keyword>
<dbReference type="PANTHER" id="PTHR13258">
    <property type="entry name" value="SYNDETIN"/>
    <property type="match status" value="1"/>
</dbReference>
<dbReference type="Pfam" id="PF10474">
    <property type="entry name" value="Syndetin_C"/>
    <property type="match status" value="1"/>
</dbReference>
<dbReference type="GO" id="GO:0032456">
    <property type="term" value="P:endocytic recycling"/>
    <property type="evidence" value="ECO:0007669"/>
    <property type="project" value="InterPro"/>
</dbReference>
<evidence type="ECO:0000259" key="5">
    <source>
        <dbReference type="Pfam" id="PF10474"/>
    </source>
</evidence>
<keyword evidence="1" id="KW-0813">Transport</keyword>
<organism evidence="7">
    <name type="scientific">Zeugodacus cucurbitae</name>
    <name type="common">Melon fruit fly</name>
    <name type="synonym">Bactrocera cucurbitae</name>
    <dbReference type="NCBI Taxonomy" id="28588"/>
    <lineage>
        <taxon>Eukaryota</taxon>
        <taxon>Metazoa</taxon>
        <taxon>Ecdysozoa</taxon>
        <taxon>Arthropoda</taxon>
        <taxon>Hexapoda</taxon>
        <taxon>Insecta</taxon>
        <taxon>Pterygota</taxon>
        <taxon>Neoptera</taxon>
        <taxon>Endopterygota</taxon>
        <taxon>Diptera</taxon>
        <taxon>Brachycera</taxon>
        <taxon>Muscomorpha</taxon>
        <taxon>Tephritoidea</taxon>
        <taxon>Tephritidae</taxon>
        <taxon>Zeugodacus</taxon>
        <taxon>Zeugodacus</taxon>
    </lineage>
</organism>
<dbReference type="Pfam" id="PF10475">
    <property type="entry name" value="Vps54_N"/>
    <property type="match status" value="1"/>
</dbReference>
<reference evidence="7" key="2">
    <citation type="journal article" date="2015" name="Gigascience">
        <title>Reconstructing a comprehensive transcriptome assembly of a white-pupal translocated strain of the pest fruit fly Bactrocera cucurbitae.</title>
        <authorList>
            <person name="Sim S.B."/>
            <person name="Calla B."/>
            <person name="Hall B."/>
            <person name="DeRego T."/>
            <person name="Geib S.M."/>
        </authorList>
    </citation>
    <scope>NUCLEOTIDE SEQUENCE</scope>
</reference>
<evidence type="ECO:0000256" key="2">
    <source>
        <dbReference type="ARBA" id="ARBA00022927"/>
    </source>
</evidence>
<dbReference type="EMBL" id="GBXI01005446">
    <property type="protein sequence ID" value="JAD08846.1"/>
    <property type="molecule type" value="Transcribed_RNA"/>
</dbReference>
<dbReference type="InterPro" id="IPR019515">
    <property type="entry name" value="VPS54_N"/>
</dbReference>
<evidence type="ECO:0000259" key="6">
    <source>
        <dbReference type="Pfam" id="PF10475"/>
    </source>
</evidence>
<dbReference type="InterPro" id="IPR019514">
    <property type="entry name" value="Syndetin_C"/>
</dbReference>
<feature type="non-terminal residue" evidence="7">
    <location>
        <position position="1"/>
    </location>
</feature>
<evidence type="ECO:0000256" key="3">
    <source>
        <dbReference type="ARBA" id="ARBA00023054"/>
    </source>
</evidence>
<dbReference type="GO" id="GO:0042147">
    <property type="term" value="P:retrograde transport, endosome to Golgi"/>
    <property type="evidence" value="ECO:0007669"/>
    <property type="project" value="InterPro"/>
</dbReference>
<gene>
    <name evidence="7" type="primary">CCDC132</name>
    <name evidence="7" type="ORF">g.26762</name>
</gene>
<feature type="domain" description="Vacuolar protein sorting-associated protein 54 N-terminal" evidence="6">
    <location>
        <begin position="102"/>
        <end position="394"/>
    </location>
</feature>
<dbReference type="GO" id="GO:0000149">
    <property type="term" value="F:SNARE binding"/>
    <property type="evidence" value="ECO:0007669"/>
    <property type="project" value="TreeGrafter"/>
</dbReference>
<dbReference type="AlphaFoldDB" id="A0A0A1XD29"/>
<dbReference type="PANTHER" id="PTHR13258:SF0">
    <property type="entry name" value="SYNDETIN"/>
    <property type="match status" value="1"/>
</dbReference>
<accession>A0A0A1XD29</accession>
<name>A0A0A1XD29_ZEUCU</name>
<dbReference type="GO" id="GO:1990745">
    <property type="term" value="C:EARP complex"/>
    <property type="evidence" value="ECO:0007669"/>
    <property type="project" value="InterPro"/>
</dbReference>
<protein>
    <submittedName>
        <fullName evidence="7">Coiled-coil domain-containing protein 132</fullName>
    </submittedName>
</protein>
<feature type="domain" description="Syndetin C-terminal" evidence="5">
    <location>
        <begin position="738"/>
        <end position="968"/>
    </location>
</feature>